<keyword evidence="4 13" id="KW-0963">Cytoplasm</keyword>
<evidence type="ECO:0000259" key="17">
    <source>
        <dbReference type="Pfam" id="PF23953"/>
    </source>
</evidence>
<dbReference type="PROSITE" id="PS50294">
    <property type="entry name" value="WD_REPEATS_REGION"/>
    <property type="match status" value="4"/>
</dbReference>
<dbReference type="STRING" id="670386.D3BD99"/>
<dbReference type="Gene3D" id="2.130.10.10">
    <property type="entry name" value="YVTN repeat-like/Quinoprotein amine dehydrogenase"/>
    <property type="match status" value="1"/>
</dbReference>
<dbReference type="GO" id="GO:0006890">
    <property type="term" value="P:retrograde vesicle-mediated transport, Golgi to endoplasmic reticulum"/>
    <property type="evidence" value="ECO:0007669"/>
    <property type="project" value="TreeGrafter"/>
</dbReference>
<dbReference type="InterPro" id="IPR001680">
    <property type="entry name" value="WD40_rpt"/>
</dbReference>
<gene>
    <name evidence="18" type="primary">copB2</name>
    <name evidence="18" type="ORF">PPL_06480</name>
</gene>
<protein>
    <recommendedName>
        <fullName evidence="13">Coatomer subunit beta'</fullName>
    </recommendedName>
</protein>
<keyword evidence="3 13" id="KW-0813">Transport</keyword>
<feature type="repeat" description="WD" evidence="14">
    <location>
        <begin position="11"/>
        <end position="52"/>
    </location>
</feature>
<dbReference type="InterPro" id="IPR020472">
    <property type="entry name" value="WD40_PAC1"/>
</dbReference>
<evidence type="ECO:0000256" key="1">
    <source>
        <dbReference type="ARBA" id="ARBA00004347"/>
    </source>
</evidence>
<keyword evidence="8 13" id="KW-0653">Protein transport</keyword>
<dbReference type="Pfam" id="PF23953">
    <property type="entry name" value="TPR_COPA_B"/>
    <property type="match status" value="1"/>
</dbReference>
<accession>D3BD99</accession>
<dbReference type="GO" id="GO:0030126">
    <property type="term" value="C:COPI vesicle coat"/>
    <property type="evidence" value="ECO:0007669"/>
    <property type="project" value="TreeGrafter"/>
</dbReference>
<feature type="domain" description="COPA/B TPR" evidence="17">
    <location>
        <begin position="597"/>
        <end position="778"/>
    </location>
</feature>
<dbReference type="OMA" id="YVDYYPQ"/>
<dbReference type="SUPFAM" id="SSF50978">
    <property type="entry name" value="WD40 repeat-like"/>
    <property type="match status" value="2"/>
</dbReference>
<keyword evidence="19" id="KW-1185">Reference proteome</keyword>
<dbReference type="FunFam" id="1.25.40.470:FF:000001">
    <property type="entry name" value="Coatomer subunit beta"/>
    <property type="match status" value="1"/>
</dbReference>
<dbReference type="CDD" id="cd22947">
    <property type="entry name" value="Coatomer_WDAD_beta-like"/>
    <property type="match status" value="1"/>
</dbReference>
<feature type="repeat" description="WD" evidence="14">
    <location>
        <begin position="96"/>
        <end position="128"/>
    </location>
</feature>
<dbReference type="GO" id="GO:0006888">
    <property type="term" value="P:endoplasmic reticulum to Golgi vesicle-mediated transport"/>
    <property type="evidence" value="ECO:0007669"/>
    <property type="project" value="TreeGrafter"/>
</dbReference>
<proteinExistence type="inferred from homology"/>
<comment type="function">
    <text evidence="12 13">The coatomer is a cytosolic protein complex that binds to dilysine motifs and reversibly associates with Golgi non-clathrin-coated vesicles, which further mediate biosynthetic protein transport from the ER, via the Golgi up to the trans Golgi network. Coatomer complex is required for budding from Golgi membranes, and is essential for the retrograde Golgi-to-ER transport of dilysine-tagged proteins.</text>
</comment>
<keyword evidence="11 13" id="KW-0968">Cytoplasmic vesicle</keyword>
<evidence type="ECO:0000256" key="3">
    <source>
        <dbReference type="ARBA" id="ARBA00022448"/>
    </source>
</evidence>
<keyword evidence="10 13" id="KW-0472">Membrane</keyword>
<evidence type="ECO:0000256" key="12">
    <source>
        <dbReference type="ARBA" id="ARBA00025536"/>
    </source>
</evidence>
<dbReference type="GO" id="GO:0006886">
    <property type="term" value="P:intracellular protein transport"/>
    <property type="evidence" value="ECO:0007669"/>
    <property type="project" value="UniProtKB-UniRule"/>
</dbReference>
<dbReference type="InParanoid" id="D3BD99"/>
<comment type="subunit">
    <text evidence="13">Oligomeric complex that consists of at least the alpha, beta, beta', gamma, delta, epsilon and zeta subunits.</text>
</comment>
<dbReference type="Pfam" id="PF00400">
    <property type="entry name" value="WD40"/>
    <property type="match status" value="6"/>
</dbReference>
<dbReference type="PANTHER" id="PTHR19876:SF2">
    <property type="entry name" value="COATOMER SUBUNIT BETA"/>
    <property type="match status" value="1"/>
</dbReference>
<feature type="repeat" description="WD" evidence="14">
    <location>
        <begin position="226"/>
        <end position="267"/>
    </location>
</feature>
<feature type="domain" description="COPA/B second beta-propeller" evidence="16">
    <location>
        <begin position="320"/>
        <end position="580"/>
    </location>
</feature>
<dbReference type="GO" id="GO:0000139">
    <property type="term" value="C:Golgi membrane"/>
    <property type="evidence" value="ECO:0007669"/>
    <property type="project" value="UniProtKB-SubCell"/>
</dbReference>
<evidence type="ECO:0000256" key="5">
    <source>
        <dbReference type="ARBA" id="ARBA00022574"/>
    </source>
</evidence>
<keyword evidence="9 13" id="KW-0333">Golgi apparatus</keyword>
<sequence>MPLRLDIKKKLSTRSDRVKSVDIHPTEPWILASLYNGNVFIWNYETQNMVKSFEVSPENPVRAAKFIARKQWIVTGSDDTNMRVYNYNTMEKIKTIEAHGDYIRCIVVHPTQPYVLTSSDDMSIKLWDWERNWQNIQIYEGHSHYVMSIAINPKDTNVFATASLDKSIKVWGLHTSQPHFTLEGHEKGVNSVEYFMGGEKPYLISGADDKTVKIWDYQSKTCVQTLEGHSNNVSVVCFHPELPLILSGSEDGTVKLWHSSTYRLEKTLNYGMGHVWAMNFLRGSNFIGLGYDDGTVVLKLGKNRPPISMDSTGKIIWARHNEVQISNLKTTFEQEVQDGEKLNALQVKDLGNCEIFPQKLHHNSNGRFVAVCGDGEFIIYTALAWRNKSFGSALEFVWSGVDSGQYGVRESTSRIKVFKNFKETHNFKPSFTAEGIFGGTLLGVRSNSFVCFYDWDTCDIIRRIEICPKNVFWSEDGETFAITTESSAFILKYNKEAVRKYLESGQPIEEEGIEDAFEVIHEIEERIGTACWVGDCFIYTNRSSKLNYCVGTEVVTISHLDKHMYLLGYIPETGRLYLSDKNLNIVSYKLHIDVINYQTAILREDFDTASKLLPKLPQEQRNSIAHFLESQGHKEMALEVSLDLDHQFELAIQLENLKVAHAIALKSDSEQKYRHLADLALTIGDIELAENCMKKAEDLPGLLLLYTSTGNVKGMNDLAALAEKKGQNNICFLCKLLVPGQLKECLEILSSNGAYAEAALMSRTYMPSEISSSVQRWREALKSISPKIAESLADPAEYPNLFPGYESALEVEKKVLGERERQVESAAELLSQLDLSSPPTNSASSANLIDMSSPIDNNVLPTQTSPTPPPNNSNDIDLLGDLNTTTAAATTTSGNSSPISSSSFEQVSTPPQTSSSPVKTTPQGGRANLSLDLDDEDIPLDSDETPIDNQSSLI</sequence>
<dbReference type="AlphaFoldDB" id="D3BD99"/>
<keyword evidence="7 13" id="KW-0931">ER-Golgi transport</keyword>
<dbReference type="PANTHER" id="PTHR19876">
    <property type="entry name" value="COATOMER"/>
    <property type="match status" value="1"/>
</dbReference>
<dbReference type="PROSITE" id="PS50082">
    <property type="entry name" value="WD_REPEATS_2"/>
    <property type="match status" value="5"/>
</dbReference>
<dbReference type="InterPro" id="IPR036322">
    <property type="entry name" value="WD40_repeat_dom_sf"/>
</dbReference>
<evidence type="ECO:0000256" key="10">
    <source>
        <dbReference type="ARBA" id="ARBA00023136"/>
    </source>
</evidence>
<comment type="subcellular location">
    <subcellularLocation>
        <location evidence="1 13">Cytoplasmic vesicle</location>
        <location evidence="1 13">COPI-coated vesicle membrane</location>
        <topology evidence="1 13">Peripheral membrane protein</topology>
        <orientation evidence="1 13">Cytoplasmic side</orientation>
    </subcellularLocation>
    <subcellularLocation>
        <location evidence="13">Golgi apparatus membrane</location>
        <topology evidence="13">Peripheral membrane protein</topology>
        <orientation evidence="13">Cytoplasmic side</orientation>
    </subcellularLocation>
    <text evidence="13">The coatomer is cytoplasmic or polymerized on the cytoplasmic side of the Golgi, as well as on the vesicles/buds originating from it.</text>
</comment>
<feature type="repeat" description="WD" evidence="14">
    <location>
        <begin position="139"/>
        <end position="181"/>
    </location>
</feature>
<feature type="compositionally biased region" description="Acidic residues" evidence="15">
    <location>
        <begin position="932"/>
        <end position="946"/>
    </location>
</feature>
<evidence type="ECO:0000256" key="15">
    <source>
        <dbReference type="SAM" id="MobiDB-lite"/>
    </source>
</evidence>
<evidence type="ECO:0000256" key="11">
    <source>
        <dbReference type="ARBA" id="ARBA00023329"/>
    </source>
</evidence>
<dbReference type="PRINTS" id="PR00320">
    <property type="entry name" value="GPROTEINBRPT"/>
</dbReference>
<dbReference type="SMART" id="SM00320">
    <property type="entry name" value="WD40"/>
    <property type="match status" value="6"/>
</dbReference>
<evidence type="ECO:0000256" key="6">
    <source>
        <dbReference type="ARBA" id="ARBA00022737"/>
    </source>
</evidence>
<evidence type="ECO:0000256" key="7">
    <source>
        <dbReference type="ARBA" id="ARBA00022892"/>
    </source>
</evidence>
<evidence type="ECO:0000256" key="14">
    <source>
        <dbReference type="PROSITE-ProRule" id="PRU00221"/>
    </source>
</evidence>
<feature type="repeat" description="WD" evidence="14">
    <location>
        <begin position="182"/>
        <end position="225"/>
    </location>
</feature>
<dbReference type="Pfam" id="PF04053">
    <property type="entry name" value="B-prop_COPA_B_2nd"/>
    <property type="match status" value="1"/>
</dbReference>
<dbReference type="PIRSF" id="PIRSF005567">
    <property type="entry name" value="Coatomer_beta'_subunit"/>
    <property type="match status" value="1"/>
</dbReference>
<comment type="caution">
    <text evidence="18">The sequence shown here is derived from an EMBL/GenBank/DDBJ whole genome shotgun (WGS) entry which is preliminary data.</text>
</comment>
<dbReference type="RefSeq" id="XP_020432663.1">
    <property type="nucleotide sequence ID" value="XM_020577336.1"/>
</dbReference>
<dbReference type="InterPro" id="IPR016453">
    <property type="entry name" value="COPB2"/>
</dbReference>
<feature type="region of interest" description="Disordered" evidence="15">
    <location>
        <begin position="831"/>
        <end position="954"/>
    </location>
</feature>
<comment type="similarity">
    <text evidence="2 13">Belongs to the WD repeat COPB2 family.</text>
</comment>
<evidence type="ECO:0000256" key="9">
    <source>
        <dbReference type="ARBA" id="ARBA00023034"/>
    </source>
</evidence>
<dbReference type="GO" id="GO:0005198">
    <property type="term" value="F:structural molecule activity"/>
    <property type="evidence" value="ECO:0007669"/>
    <property type="project" value="UniProtKB-UniRule"/>
</dbReference>
<evidence type="ECO:0000256" key="8">
    <source>
        <dbReference type="ARBA" id="ARBA00022927"/>
    </source>
</evidence>
<evidence type="ECO:0000313" key="19">
    <source>
        <dbReference type="Proteomes" id="UP000001396"/>
    </source>
</evidence>
<dbReference type="InterPro" id="IPR056176">
    <property type="entry name" value="TPR_COPA_B"/>
</dbReference>
<evidence type="ECO:0000259" key="16">
    <source>
        <dbReference type="Pfam" id="PF04053"/>
    </source>
</evidence>
<evidence type="ECO:0000256" key="13">
    <source>
        <dbReference type="PIRNR" id="PIRNR005567"/>
    </source>
</evidence>
<dbReference type="Proteomes" id="UP000001396">
    <property type="component" value="Unassembled WGS sequence"/>
</dbReference>
<dbReference type="GO" id="GO:0006891">
    <property type="term" value="P:intra-Golgi vesicle-mediated transport"/>
    <property type="evidence" value="ECO:0007669"/>
    <property type="project" value="TreeGrafter"/>
</dbReference>
<keyword evidence="6" id="KW-0677">Repeat</keyword>
<name>D3BD99_HETP5</name>
<dbReference type="GeneID" id="31361962"/>
<dbReference type="InterPro" id="IPR006692">
    <property type="entry name" value="Beta-prop_COPA/B_2nd"/>
</dbReference>
<dbReference type="FunFam" id="2.130.10.10:FF:000016">
    <property type="entry name" value="Coatomer alpha subunit, putative"/>
    <property type="match status" value="1"/>
</dbReference>
<dbReference type="InterPro" id="IPR015943">
    <property type="entry name" value="WD40/YVTN_repeat-like_dom_sf"/>
</dbReference>
<feature type="compositionally biased region" description="Low complexity" evidence="15">
    <location>
        <begin position="884"/>
        <end position="923"/>
    </location>
</feature>
<evidence type="ECO:0000256" key="2">
    <source>
        <dbReference type="ARBA" id="ARBA00010844"/>
    </source>
</evidence>
<reference evidence="18 19" key="1">
    <citation type="journal article" date="2011" name="Genome Res.">
        <title>Phylogeny-wide analysis of social amoeba genomes highlights ancient origins for complex intercellular communication.</title>
        <authorList>
            <person name="Heidel A.J."/>
            <person name="Lawal H.M."/>
            <person name="Felder M."/>
            <person name="Schilde C."/>
            <person name="Helps N.R."/>
            <person name="Tunggal B."/>
            <person name="Rivero F."/>
            <person name="John U."/>
            <person name="Schleicher M."/>
            <person name="Eichinger L."/>
            <person name="Platzer M."/>
            <person name="Noegel A.A."/>
            <person name="Schaap P."/>
            <person name="Gloeckner G."/>
        </authorList>
    </citation>
    <scope>NUCLEOTIDE SEQUENCE [LARGE SCALE GENOMIC DNA]</scope>
    <source>
        <strain evidence="19">ATCC 26659 / Pp 5 / PN500</strain>
    </source>
</reference>
<dbReference type="CDD" id="cd00200">
    <property type="entry name" value="WD40"/>
    <property type="match status" value="1"/>
</dbReference>
<dbReference type="FunCoup" id="D3BD99">
    <property type="interactions" value="905"/>
</dbReference>
<keyword evidence="5 14" id="KW-0853">WD repeat</keyword>
<feature type="compositionally biased region" description="Low complexity" evidence="15">
    <location>
        <begin position="835"/>
        <end position="848"/>
    </location>
</feature>
<organism evidence="18 19">
    <name type="scientific">Heterostelium pallidum (strain ATCC 26659 / Pp 5 / PN500)</name>
    <name type="common">Cellular slime mold</name>
    <name type="synonym">Polysphondylium pallidum</name>
    <dbReference type="NCBI Taxonomy" id="670386"/>
    <lineage>
        <taxon>Eukaryota</taxon>
        <taxon>Amoebozoa</taxon>
        <taxon>Evosea</taxon>
        <taxon>Eumycetozoa</taxon>
        <taxon>Dictyostelia</taxon>
        <taxon>Acytosteliales</taxon>
        <taxon>Acytosteliaceae</taxon>
        <taxon>Heterostelium</taxon>
    </lineage>
</organism>
<dbReference type="EMBL" id="ADBJ01000029">
    <property type="protein sequence ID" value="EFA80543.1"/>
    <property type="molecule type" value="Genomic_DNA"/>
</dbReference>
<evidence type="ECO:0000313" key="18">
    <source>
        <dbReference type="EMBL" id="EFA80543.1"/>
    </source>
</evidence>
<evidence type="ECO:0000256" key="4">
    <source>
        <dbReference type="ARBA" id="ARBA00022490"/>
    </source>
</evidence>
<dbReference type="Gene3D" id="1.25.40.470">
    <property type="match status" value="1"/>
</dbReference>
<dbReference type="InterPro" id="IPR050844">
    <property type="entry name" value="Coatomer_complex_subunit"/>
</dbReference>